<dbReference type="AlphaFoldDB" id="A0A6G1J0T2"/>
<accession>A0A6G1J0T2</accession>
<dbReference type="NCBIfam" id="TIGR00756">
    <property type="entry name" value="PPR"/>
    <property type="match status" value="1"/>
</dbReference>
<dbReference type="Proteomes" id="UP000799291">
    <property type="component" value="Unassembled WGS sequence"/>
</dbReference>
<evidence type="ECO:0000313" key="9">
    <source>
        <dbReference type="Proteomes" id="UP000799291"/>
    </source>
</evidence>
<reference evidence="8" key="1">
    <citation type="journal article" date="2020" name="Stud. Mycol.">
        <title>101 Dothideomycetes genomes: a test case for predicting lifestyles and emergence of pathogens.</title>
        <authorList>
            <person name="Haridas S."/>
            <person name="Albert R."/>
            <person name="Binder M."/>
            <person name="Bloem J."/>
            <person name="Labutti K."/>
            <person name="Salamov A."/>
            <person name="Andreopoulos B."/>
            <person name="Baker S."/>
            <person name="Barry K."/>
            <person name="Bills G."/>
            <person name="Bluhm B."/>
            <person name="Cannon C."/>
            <person name="Castanera R."/>
            <person name="Culley D."/>
            <person name="Daum C."/>
            <person name="Ezra D."/>
            <person name="Gonzalez J."/>
            <person name="Henrissat B."/>
            <person name="Kuo A."/>
            <person name="Liang C."/>
            <person name="Lipzen A."/>
            <person name="Lutzoni F."/>
            <person name="Magnuson J."/>
            <person name="Mondo S."/>
            <person name="Nolan M."/>
            <person name="Ohm R."/>
            <person name="Pangilinan J."/>
            <person name="Park H.-J."/>
            <person name="Ramirez L."/>
            <person name="Alfaro M."/>
            <person name="Sun H."/>
            <person name="Tritt A."/>
            <person name="Yoshinaga Y."/>
            <person name="Zwiers L.-H."/>
            <person name="Turgeon B."/>
            <person name="Goodwin S."/>
            <person name="Spatafora J."/>
            <person name="Crous P."/>
            <person name="Grigoriev I."/>
        </authorList>
    </citation>
    <scope>NUCLEOTIDE SEQUENCE</scope>
    <source>
        <strain evidence="8">CBS 122367</strain>
    </source>
</reference>
<dbReference type="OrthoDB" id="747253at2759"/>
<dbReference type="Gene3D" id="1.25.40.10">
    <property type="entry name" value="Tetratricopeptide repeat domain"/>
    <property type="match status" value="3"/>
</dbReference>
<comment type="similarity">
    <text evidence="1">Belongs to the CCM1 family.</text>
</comment>
<keyword evidence="9" id="KW-1185">Reference proteome</keyword>
<dbReference type="Pfam" id="PF23276">
    <property type="entry name" value="TPR_24"/>
    <property type="match status" value="1"/>
</dbReference>
<evidence type="ECO:0000256" key="5">
    <source>
        <dbReference type="PROSITE-ProRule" id="PRU00708"/>
    </source>
</evidence>
<comment type="subunit">
    <text evidence="4">Binds to mitochondrial small subunit 15S rRNA.</text>
</comment>
<comment type="function">
    <text evidence="3">Regulates mitochondrial small subunit maturation by controlling 15S rRNA 5'-end processing. Localizes to the 5' precursor of the 15S rRNA in a position that is subsequently occupied by mS47 in the mature yeast mtSSU. Uses structure and sequence-specific RNA recognition, binding to a single-stranded region of the precursor and specifically recognizing bases -6 to -1. The exchange of Ccm1 for mS47 is coupled to the irreversible removal of precursor rRNA that is accompanied by conformational changes of the mitoribosomal proteins uS5m and mS26. These conformational changes signal completion of 5'-end rRNA processing through protection of the mature 5'-end of the 15S rRNA and stabilization of mS47. The removal of the 5' precursor together with the dissociation of Ccm1 may be catalyzed by the 5'-3' exoribonuclease Pet127. Involved in the specific removal of group I introns in mitochondrial encoded transcripts.</text>
</comment>
<dbReference type="Pfam" id="PF13812">
    <property type="entry name" value="PPR_3"/>
    <property type="match status" value="1"/>
</dbReference>
<feature type="repeat" description="PPR" evidence="5">
    <location>
        <begin position="482"/>
        <end position="516"/>
    </location>
</feature>
<organism evidence="8 9">
    <name type="scientific">Lentithecium fluviatile CBS 122367</name>
    <dbReference type="NCBI Taxonomy" id="1168545"/>
    <lineage>
        <taxon>Eukaryota</taxon>
        <taxon>Fungi</taxon>
        <taxon>Dikarya</taxon>
        <taxon>Ascomycota</taxon>
        <taxon>Pezizomycotina</taxon>
        <taxon>Dothideomycetes</taxon>
        <taxon>Pleosporomycetidae</taxon>
        <taxon>Pleosporales</taxon>
        <taxon>Massarineae</taxon>
        <taxon>Lentitheciaceae</taxon>
        <taxon>Lentithecium</taxon>
    </lineage>
</organism>
<gene>
    <name evidence="8" type="ORF">K458DRAFT_389224</name>
</gene>
<feature type="region of interest" description="Disordered" evidence="6">
    <location>
        <begin position="27"/>
        <end position="67"/>
    </location>
</feature>
<sequence length="607" mass="68151">MPPRPIINDALWRYLCPNYVQIVAQSKSGAKRASRRQSRTFITQTPPQGSTFGSPNGYFNSSSPRQNDFHLAPGRTLREKTPLVRLPLPDLYERLRYDGAAGNHEEVMNIIKILIKDRRERPNALMYSAILHSYTSSQEGTAGKVAKVLEEMETAGVELDARGAECVLEALAVHPDYLLRTAILEYMKARWFTLSDRAQNFVVAGMLRDRLFEQALEKLDDMIRQRTKVEKWLWDKTMWMLLEFGEVEEAFYVLNLRQNVEGPGVKLSNSLWQQLLDAGARNHLAEATAMIWNTQVQPGYLKPPTGTCIHALSVAARAGDVKLATDVFHMLAERGIALQSHHYEALMESYLANDDLYAALAVTIYMHESVLKLSQDALHPLFTYLSKKEERPMEAFTMLQGFADQEKKTVPIAAINTCIHASVMQSRLAEAIDMYKALHTVSNAGPNAQTFNNLLRGCHFQGRKQLAMLLASEMIQLNIAPDRLTYDRLILVCMKAGDLNDALLYYEEMREQGLEPRKRTHEMLVEKCVDAGDGRAVALVGAYKGTSGADQQRAVVLERLVRARFEEGDAVKRQGAGEGAAAEEVAVEDKFERDAAMAALVKATERM</sequence>
<dbReference type="PANTHER" id="PTHR47447">
    <property type="entry name" value="OS03G0856100 PROTEIN"/>
    <property type="match status" value="1"/>
</dbReference>
<evidence type="ECO:0000256" key="3">
    <source>
        <dbReference type="ARBA" id="ARBA00044493"/>
    </source>
</evidence>
<feature type="domain" description="Pentatricopeptide repeat-containing protein-mitochondrial" evidence="7">
    <location>
        <begin position="306"/>
        <end position="437"/>
    </location>
</feature>
<protein>
    <recommendedName>
        <fullName evidence="7">Pentatricopeptide repeat-containing protein-mitochondrial domain-containing protein</fullName>
    </recommendedName>
</protein>
<evidence type="ECO:0000256" key="6">
    <source>
        <dbReference type="SAM" id="MobiDB-lite"/>
    </source>
</evidence>
<feature type="compositionally biased region" description="Polar residues" evidence="6">
    <location>
        <begin position="39"/>
        <end position="66"/>
    </location>
</feature>
<dbReference type="EMBL" id="MU005582">
    <property type="protein sequence ID" value="KAF2683998.1"/>
    <property type="molecule type" value="Genomic_DNA"/>
</dbReference>
<feature type="compositionally biased region" description="Basic residues" evidence="6">
    <location>
        <begin position="29"/>
        <end position="38"/>
    </location>
</feature>
<feature type="repeat" description="PPR" evidence="5">
    <location>
        <begin position="447"/>
        <end position="481"/>
    </location>
</feature>
<dbReference type="PROSITE" id="PS51375">
    <property type="entry name" value="PPR"/>
    <property type="match status" value="2"/>
</dbReference>
<evidence type="ECO:0000313" key="8">
    <source>
        <dbReference type="EMBL" id="KAF2683998.1"/>
    </source>
</evidence>
<evidence type="ECO:0000256" key="2">
    <source>
        <dbReference type="ARBA" id="ARBA00022737"/>
    </source>
</evidence>
<keyword evidence="2" id="KW-0677">Repeat</keyword>
<evidence type="ECO:0000259" key="7">
    <source>
        <dbReference type="Pfam" id="PF23276"/>
    </source>
</evidence>
<dbReference type="InterPro" id="IPR002885">
    <property type="entry name" value="PPR_rpt"/>
</dbReference>
<evidence type="ECO:0000256" key="1">
    <source>
        <dbReference type="ARBA" id="ARBA00006192"/>
    </source>
</evidence>
<dbReference type="PANTHER" id="PTHR47447:SF17">
    <property type="entry name" value="OS12G0638900 PROTEIN"/>
    <property type="match status" value="1"/>
</dbReference>
<evidence type="ECO:0000256" key="4">
    <source>
        <dbReference type="ARBA" id="ARBA00044511"/>
    </source>
</evidence>
<name>A0A6G1J0T2_9PLEO</name>
<dbReference type="InterPro" id="IPR057027">
    <property type="entry name" value="TPR_mt"/>
</dbReference>
<proteinExistence type="inferred from homology"/>
<dbReference type="InterPro" id="IPR011990">
    <property type="entry name" value="TPR-like_helical_dom_sf"/>
</dbReference>